<evidence type="ECO:0000313" key="3">
    <source>
        <dbReference type="Proteomes" id="UP000284403"/>
    </source>
</evidence>
<dbReference type="InterPro" id="IPR001611">
    <property type="entry name" value="Leu-rich_rpt"/>
</dbReference>
<dbReference type="GeneID" id="40313824"/>
<feature type="compositionally biased region" description="Gly residues" evidence="1">
    <location>
        <begin position="48"/>
        <end position="59"/>
    </location>
</feature>
<organism evidence="2 3">
    <name type="scientific">Trypanosoma conorhini</name>
    <dbReference type="NCBI Taxonomy" id="83891"/>
    <lineage>
        <taxon>Eukaryota</taxon>
        <taxon>Discoba</taxon>
        <taxon>Euglenozoa</taxon>
        <taxon>Kinetoplastea</taxon>
        <taxon>Metakinetoplastina</taxon>
        <taxon>Trypanosomatida</taxon>
        <taxon>Trypanosomatidae</taxon>
        <taxon>Trypanosoma</taxon>
    </lineage>
</organism>
<dbReference type="RefSeq" id="XP_029232769.1">
    <property type="nucleotide sequence ID" value="XM_029367162.1"/>
</dbReference>
<reference evidence="2 3" key="1">
    <citation type="journal article" date="2018" name="BMC Genomics">
        <title>Genomic comparison of Trypanosoma conorhini and Trypanosoma rangeli to Trypanosoma cruzi strains of high and low virulence.</title>
        <authorList>
            <person name="Bradwell K.R."/>
            <person name="Koparde V.N."/>
            <person name="Matveyev A.V."/>
            <person name="Serrano M.G."/>
            <person name="Alves J.M."/>
            <person name="Parikh H."/>
            <person name="Huang B."/>
            <person name="Lee V."/>
            <person name="Espinosa-Alvarez O."/>
            <person name="Ortiz P.A."/>
            <person name="Costa-Martins A.G."/>
            <person name="Teixeira M.M."/>
            <person name="Buck G.A."/>
        </authorList>
    </citation>
    <scope>NUCLEOTIDE SEQUENCE [LARGE SCALE GENOMIC DNA]</scope>
    <source>
        <strain evidence="2 3">025E</strain>
    </source>
</reference>
<dbReference type="EMBL" id="MKKU01000003">
    <property type="protein sequence ID" value="RNF27563.1"/>
    <property type="molecule type" value="Genomic_DNA"/>
</dbReference>
<dbReference type="AlphaFoldDB" id="A0A422QC47"/>
<keyword evidence="3" id="KW-1185">Reference proteome</keyword>
<dbReference type="Pfam" id="PF13516">
    <property type="entry name" value="LRR_6"/>
    <property type="match status" value="1"/>
</dbReference>
<evidence type="ECO:0000256" key="1">
    <source>
        <dbReference type="SAM" id="MobiDB-lite"/>
    </source>
</evidence>
<feature type="region of interest" description="Disordered" evidence="1">
    <location>
        <begin position="46"/>
        <end position="78"/>
    </location>
</feature>
<dbReference type="Gene3D" id="3.80.10.10">
    <property type="entry name" value="Ribonuclease Inhibitor"/>
    <property type="match status" value="1"/>
</dbReference>
<sequence>MQLSAAPDRAEAVAAASVCGDARFQLKPGRPGVVLKLCGSDPRRARLAGGGGGGGGGGGKRPRDCRQPGGAGDDTSRGAAASVLRGLRGAAAGPVQGVELRHAELTAIHVAPEFKDAGGQLGEANEGAITLSNVVSLKIFAGLHTLDLECNRLGDDGITRLCLWCLPQLRFLRCLFLASNEFGVPGLRAIVNYVEGKLAAVHAATPSTPSNASPAGRPQPIEAVGLTNNLLYSNKPEDEGATVLLARLLQACGKSLRRLHLNHVGMPTSAAATMMQLCFAGDTERAEGFPYPQLVIYLKQNDICKELLHSMLRTLGVSAAAGRFVV</sequence>
<evidence type="ECO:0000313" key="2">
    <source>
        <dbReference type="EMBL" id="RNF27563.1"/>
    </source>
</evidence>
<dbReference type="SUPFAM" id="SSF52047">
    <property type="entry name" value="RNI-like"/>
    <property type="match status" value="1"/>
</dbReference>
<gene>
    <name evidence="2" type="ORF">Tco025E_00213</name>
</gene>
<dbReference type="OrthoDB" id="120976at2759"/>
<protein>
    <submittedName>
        <fullName evidence="2">Uncharacterized protein</fullName>
    </submittedName>
</protein>
<comment type="caution">
    <text evidence="2">The sequence shown here is derived from an EMBL/GenBank/DDBJ whole genome shotgun (WGS) entry which is preliminary data.</text>
</comment>
<proteinExistence type="predicted"/>
<name>A0A422QC47_9TRYP</name>
<accession>A0A422QC47</accession>
<dbReference type="InterPro" id="IPR032675">
    <property type="entry name" value="LRR_dom_sf"/>
</dbReference>
<dbReference type="Proteomes" id="UP000284403">
    <property type="component" value="Unassembled WGS sequence"/>
</dbReference>